<dbReference type="Proteomes" id="UP000680067">
    <property type="component" value="Unassembled WGS sequence"/>
</dbReference>
<keyword evidence="6" id="KW-0969">Cilium</keyword>
<sequence>MNDVQGLMSLKHAEVCVGQTLNWPVYNHAGELLHPAGLKIEDQQQLNHLLDTGYCSSDYLWDSIPTPATPVMPAQTSTATTGETQKTGAEMNLPVALPGRRAEDHQAKDSVIELDSVRWTVGEVFYLQAADNAAARYTVRLIGFVKNKSILVTAPLVEGKAALIREGQNFIVRAFPGKKAYAFSTALQKNIYSPFPYLHLNYPKEVRSTTIRQAARASVKIIAAVSVGVPEQSAAATLGDLSIGGASGTIKRQLGHKGDAAIIKFRVNAAGADEYLSLKAILRSVAPAENSSDFRHGFEFIDLTQRDKLVLSAFVHQTLAETD</sequence>
<dbReference type="SUPFAM" id="SSF141371">
    <property type="entry name" value="PilZ domain-like"/>
    <property type="match status" value="1"/>
</dbReference>
<feature type="domain" description="Type III secretion system flagellar brake protein YcgR PilZN" evidence="5">
    <location>
        <begin position="130"/>
        <end position="203"/>
    </location>
</feature>
<protein>
    <submittedName>
        <fullName evidence="6">Flagellar brake protein</fullName>
    </submittedName>
</protein>
<keyword evidence="2" id="KW-0547">Nucleotide-binding</keyword>
<keyword evidence="1" id="KW-0973">c-di-GMP</keyword>
<reference evidence="6" key="1">
    <citation type="submission" date="2021-04" db="EMBL/GenBank/DDBJ databases">
        <title>novel species isolated from subtropical streams in China.</title>
        <authorList>
            <person name="Lu H."/>
        </authorList>
    </citation>
    <scope>NUCLEOTIDE SEQUENCE</scope>
    <source>
        <strain evidence="6">LFS511W</strain>
    </source>
</reference>
<evidence type="ECO:0000256" key="3">
    <source>
        <dbReference type="ARBA" id="ARBA00023143"/>
    </source>
</evidence>
<evidence type="ECO:0000313" key="7">
    <source>
        <dbReference type="Proteomes" id="UP000680067"/>
    </source>
</evidence>
<evidence type="ECO:0000256" key="1">
    <source>
        <dbReference type="ARBA" id="ARBA00022636"/>
    </source>
</evidence>
<evidence type="ECO:0000256" key="2">
    <source>
        <dbReference type="ARBA" id="ARBA00022741"/>
    </source>
</evidence>
<gene>
    <name evidence="6" type="ORF">KDM89_14160</name>
</gene>
<evidence type="ECO:0000313" key="6">
    <source>
        <dbReference type="EMBL" id="MBR7783294.1"/>
    </source>
</evidence>
<dbReference type="EMBL" id="JAGSPN010000011">
    <property type="protein sequence ID" value="MBR7783294.1"/>
    <property type="molecule type" value="Genomic_DNA"/>
</dbReference>
<evidence type="ECO:0000259" key="4">
    <source>
        <dbReference type="Pfam" id="PF07238"/>
    </source>
</evidence>
<proteinExistence type="predicted"/>
<dbReference type="GO" id="GO:0035438">
    <property type="term" value="F:cyclic-di-GMP binding"/>
    <property type="evidence" value="ECO:0007669"/>
    <property type="project" value="InterPro"/>
</dbReference>
<dbReference type="InterPro" id="IPR009926">
    <property type="entry name" value="T3SS_YcgR_PilZN"/>
</dbReference>
<accession>A0A941I7X8</accession>
<dbReference type="AlphaFoldDB" id="A0A941I7X8"/>
<keyword evidence="6" id="KW-0966">Cell projection</keyword>
<keyword evidence="6" id="KW-0282">Flagellum</keyword>
<dbReference type="RefSeq" id="WP_212688581.1">
    <property type="nucleotide sequence ID" value="NZ_JAGSPN010000011.1"/>
</dbReference>
<comment type="caution">
    <text evidence="6">The sequence shown here is derived from an EMBL/GenBank/DDBJ whole genome shotgun (WGS) entry which is preliminary data.</text>
</comment>
<dbReference type="InterPro" id="IPR012349">
    <property type="entry name" value="Split_barrel_FMN-bd"/>
</dbReference>
<name>A0A941I7X8_9BURK</name>
<organism evidence="6 7">
    <name type="scientific">Undibacterium luofuense</name>
    <dbReference type="NCBI Taxonomy" id="2828733"/>
    <lineage>
        <taxon>Bacteria</taxon>
        <taxon>Pseudomonadati</taxon>
        <taxon>Pseudomonadota</taxon>
        <taxon>Betaproteobacteria</taxon>
        <taxon>Burkholderiales</taxon>
        <taxon>Oxalobacteraceae</taxon>
        <taxon>Undibacterium</taxon>
    </lineage>
</organism>
<dbReference type="Pfam" id="PF07238">
    <property type="entry name" value="PilZ"/>
    <property type="match status" value="1"/>
</dbReference>
<dbReference type="Gene3D" id="2.40.10.220">
    <property type="entry name" value="predicted glycosyltransferase like domains"/>
    <property type="match status" value="1"/>
</dbReference>
<dbReference type="Pfam" id="PF12945">
    <property type="entry name" value="PilZNR"/>
    <property type="match status" value="1"/>
</dbReference>
<evidence type="ECO:0000259" key="5">
    <source>
        <dbReference type="Pfam" id="PF12945"/>
    </source>
</evidence>
<keyword evidence="7" id="KW-1185">Reference proteome</keyword>
<dbReference type="Gene3D" id="2.30.110.10">
    <property type="entry name" value="Electron Transport, Fmn-binding Protein, Chain A"/>
    <property type="match status" value="1"/>
</dbReference>
<keyword evidence="3" id="KW-0975">Bacterial flagellum</keyword>
<dbReference type="InterPro" id="IPR009875">
    <property type="entry name" value="PilZ_domain"/>
</dbReference>
<feature type="domain" description="PilZ" evidence="4">
    <location>
        <begin position="212"/>
        <end position="315"/>
    </location>
</feature>